<dbReference type="Proteomes" id="UP000500961">
    <property type="component" value="Chromosome"/>
</dbReference>
<dbReference type="EMBL" id="CP041345">
    <property type="protein sequence ID" value="QKG79547.1"/>
    <property type="molecule type" value="Genomic_DNA"/>
</dbReference>
<evidence type="ECO:0000313" key="2">
    <source>
        <dbReference type="Proteomes" id="UP000500961"/>
    </source>
</evidence>
<accession>A0A7D3XE13</accession>
<dbReference type="InterPro" id="IPR036249">
    <property type="entry name" value="Thioredoxin-like_sf"/>
</dbReference>
<dbReference type="Gene3D" id="3.40.30.10">
    <property type="entry name" value="Glutaredoxin"/>
    <property type="match status" value="1"/>
</dbReference>
<sequence length="85" mass="9488">MGTEKIPIVICLGSSCFSRGNRETLEVIKSYLKTKKIEDKVVFKGQLCTESCNKGPVIWINNQKFEAVTQNNVVSILNQALKSIL</sequence>
<evidence type="ECO:0000313" key="1">
    <source>
        <dbReference type="EMBL" id="QKG79547.1"/>
    </source>
</evidence>
<reference evidence="1 2" key="1">
    <citation type="submission" date="2019-07" db="EMBL/GenBank/DDBJ databases">
        <title>Thalassofilum flectens gen. nov., sp. nov., a novel moderate thermophilic anaerobe from a shallow sea hot spring in Kunashir Island (Russia), representing a new family in the order Bacteroidales, and proposal of Thalassofilacea fam. nov.</title>
        <authorList>
            <person name="Kochetkova T.V."/>
            <person name="Podosokorskaya O.A."/>
            <person name="Novikov A."/>
            <person name="Elcheninov A.G."/>
            <person name="Toshchakov S.V."/>
            <person name="Kublanov I.V."/>
        </authorList>
    </citation>
    <scope>NUCLEOTIDE SEQUENCE [LARGE SCALE GENOMIC DNA]</scope>
    <source>
        <strain evidence="1 2">38-H</strain>
    </source>
</reference>
<dbReference type="KEGG" id="ttz:FHG85_04485"/>
<proteinExistence type="predicted"/>
<dbReference type="PROSITE" id="PS51257">
    <property type="entry name" value="PROKAR_LIPOPROTEIN"/>
    <property type="match status" value="1"/>
</dbReference>
<dbReference type="SUPFAM" id="SSF52833">
    <property type="entry name" value="Thioredoxin-like"/>
    <property type="match status" value="1"/>
</dbReference>
<gene>
    <name evidence="1" type="ORF">FHG85_04485</name>
</gene>
<organism evidence="1 2">
    <name type="scientific">Tenuifilum thalassicum</name>
    <dbReference type="NCBI Taxonomy" id="2590900"/>
    <lineage>
        <taxon>Bacteria</taxon>
        <taxon>Pseudomonadati</taxon>
        <taxon>Bacteroidota</taxon>
        <taxon>Bacteroidia</taxon>
        <taxon>Bacteroidales</taxon>
        <taxon>Tenuifilaceae</taxon>
        <taxon>Tenuifilum</taxon>
    </lineage>
</organism>
<protein>
    <submittedName>
        <fullName evidence="1">(2Fe-2S) ferredoxin domain-containing protein</fullName>
    </submittedName>
</protein>
<dbReference type="RefSeq" id="WP_173073379.1">
    <property type="nucleotide sequence ID" value="NZ_CP041345.1"/>
</dbReference>
<keyword evidence="2" id="KW-1185">Reference proteome</keyword>
<dbReference type="CDD" id="cd02980">
    <property type="entry name" value="TRX_Fd_family"/>
    <property type="match status" value="1"/>
</dbReference>
<dbReference type="Pfam" id="PF01257">
    <property type="entry name" value="2Fe-2S_thioredx"/>
    <property type="match status" value="1"/>
</dbReference>
<dbReference type="AlphaFoldDB" id="A0A7D3XE13"/>
<name>A0A7D3XE13_9BACT</name>